<dbReference type="GO" id="GO:0003677">
    <property type="term" value="F:DNA binding"/>
    <property type="evidence" value="ECO:0007669"/>
    <property type="project" value="InterPro"/>
</dbReference>
<name>A0A918VXN3_9HYPH</name>
<dbReference type="InterPro" id="IPR036953">
    <property type="entry name" value="GreA/GreB_C_sf"/>
</dbReference>
<dbReference type="AlphaFoldDB" id="A0A918VXN3"/>
<proteinExistence type="predicted"/>
<dbReference type="EMBL" id="BMZE01000003">
    <property type="protein sequence ID" value="GHA33267.1"/>
    <property type="molecule type" value="Genomic_DNA"/>
</dbReference>
<dbReference type="Gene3D" id="3.10.50.30">
    <property type="entry name" value="Transcription elongation factor, GreA/GreB, C-terminal domain"/>
    <property type="match status" value="1"/>
</dbReference>
<evidence type="ECO:0000313" key="1">
    <source>
        <dbReference type="EMBL" id="GHA33267.1"/>
    </source>
</evidence>
<sequence length="139" mass="15360">MNQPAILTSNDYTLLETLIQCWSEPFPGATSFVRAKLRTAALIFPSDLPPNVVTLHSRVRFLPPGGGTEERTLVRRPDEHINGMTLLLETPRGLALIGAQAGQVVDVLQRDGRLDRLYVEAVPYQPVRRTSGAKLKIVC</sequence>
<accession>A0A918VXN3</accession>
<protein>
    <recommendedName>
        <fullName evidence="3">Transcription elongation factor GreA/GreB C-terminal domain-containing protein</fullName>
    </recommendedName>
</protein>
<dbReference type="SUPFAM" id="SSF54534">
    <property type="entry name" value="FKBP-like"/>
    <property type="match status" value="1"/>
</dbReference>
<evidence type="ECO:0000313" key="2">
    <source>
        <dbReference type="Proteomes" id="UP000646579"/>
    </source>
</evidence>
<reference evidence="1" key="1">
    <citation type="journal article" date="2014" name="Int. J. Syst. Evol. Microbiol.">
        <title>Complete genome sequence of Corynebacterium casei LMG S-19264T (=DSM 44701T), isolated from a smear-ripened cheese.</title>
        <authorList>
            <consortium name="US DOE Joint Genome Institute (JGI-PGF)"/>
            <person name="Walter F."/>
            <person name="Albersmeier A."/>
            <person name="Kalinowski J."/>
            <person name="Ruckert C."/>
        </authorList>
    </citation>
    <scope>NUCLEOTIDE SEQUENCE</scope>
    <source>
        <strain evidence="1">KCTC 32437</strain>
    </source>
</reference>
<keyword evidence="2" id="KW-1185">Reference proteome</keyword>
<evidence type="ECO:0008006" key="3">
    <source>
        <dbReference type="Google" id="ProtNLM"/>
    </source>
</evidence>
<dbReference type="RefSeq" id="WP_189426691.1">
    <property type="nucleotide sequence ID" value="NZ_BMZE01000003.1"/>
</dbReference>
<organism evidence="1 2">
    <name type="scientific">Devosia pacifica</name>
    <dbReference type="NCBI Taxonomy" id="1335967"/>
    <lineage>
        <taxon>Bacteria</taxon>
        <taxon>Pseudomonadati</taxon>
        <taxon>Pseudomonadota</taxon>
        <taxon>Alphaproteobacteria</taxon>
        <taxon>Hyphomicrobiales</taxon>
        <taxon>Devosiaceae</taxon>
        <taxon>Devosia</taxon>
    </lineage>
</organism>
<dbReference type="GO" id="GO:0032784">
    <property type="term" value="P:regulation of DNA-templated transcription elongation"/>
    <property type="evidence" value="ECO:0007669"/>
    <property type="project" value="InterPro"/>
</dbReference>
<dbReference type="Proteomes" id="UP000646579">
    <property type="component" value="Unassembled WGS sequence"/>
</dbReference>
<gene>
    <name evidence="1" type="ORF">GCM10007989_31820</name>
</gene>
<reference evidence="1" key="2">
    <citation type="submission" date="2020-09" db="EMBL/GenBank/DDBJ databases">
        <authorList>
            <person name="Sun Q."/>
            <person name="Kim S."/>
        </authorList>
    </citation>
    <scope>NUCLEOTIDE SEQUENCE</scope>
    <source>
        <strain evidence="1">KCTC 32437</strain>
    </source>
</reference>
<comment type="caution">
    <text evidence="1">The sequence shown here is derived from an EMBL/GenBank/DDBJ whole genome shotgun (WGS) entry which is preliminary data.</text>
</comment>